<evidence type="ECO:0000313" key="2">
    <source>
        <dbReference type="EMBL" id="MBU2873041.1"/>
    </source>
</evidence>
<dbReference type="InterPro" id="IPR006638">
    <property type="entry name" value="Elp3/MiaA/NifB-like_rSAM"/>
</dbReference>
<gene>
    <name evidence="2" type="primary">hutW</name>
    <name evidence="2" type="ORF">KO508_03385</name>
</gene>
<keyword evidence="3" id="KW-1185">Reference proteome</keyword>
<evidence type="ECO:0000259" key="1">
    <source>
        <dbReference type="PROSITE" id="PS51918"/>
    </source>
</evidence>
<dbReference type="SMART" id="SM00729">
    <property type="entry name" value="Elp3"/>
    <property type="match status" value="1"/>
</dbReference>
<dbReference type="InterPro" id="IPR007197">
    <property type="entry name" value="rSAM"/>
</dbReference>
<dbReference type="InterPro" id="IPR026332">
    <property type="entry name" value="HutW"/>
</dbReference>
<organism evidence="2 3">
    <name type="scientific">Marinobacter salexigens</name>
    <dbReference type="NCBI Taxonomy" id="1925763"/>
    <lineage>
        <taxon>Bacteria</taxon>
        <taxon>Pseudomonadati</taxon>
        <taxon>Pseudomonadota</taxon>
        <taxon>Gammaproteobacteria</taxon>
        <taxon>Pseudomonadales</taxon>
        <taxon>Marinobacteraceae</taxon>
        <taxon>Marinobacter</taxon>
    </lineage>
</organism>
<dbReference type="GO" id="GO:0008168">
    <property type="term" value="F:methyltransferase activity"/>
    <property type="evidence" value="ECO:0007669"/>
    <property type="project" value="UniProtKB-KW"/>
</dbReference>
<dbReference type="PANTHER" id="PTHR13932">
    <property type="entry name" value="COPROPORPHYRINIGEN III OXIDASE"/>
    <property type="match status" value="1"/>
</dbReference>
<dbReference type="SFLD" id="SFLDG01082">
    <property type="entry name" value="B12-binding_domain_containing"/>
    <property type="match status" value="1"/>
</dbReference>
<dbReference type="SFLD" id="SFLDS00029">
    <property type="entry name" value="Radical_SAM"/>
    <property type="match status" value="1"/>
</dbReference>
<sequence length="465" mass="51014">MQPRKLPPASPQPSLDPIREAYSARVPLMPWKDKTPFPESEVGRQWATIEAAAPDTTPRLAYVHVPFCANHCLFCGFYKNHYHRSASAPYIDAVIQEIIRDARRPFVVGGAPIEALYLGGGTPTALETPDLVRLITALRTHLPLASDCEITLEGRILHFDQEKVEASLAAGVNRISIGVQSFNTEVRKAQGRKADREQAIQFIESLIARRQAAIVIDLMYGLPGQTPEIWQQDLNTSLELAPDGLDVYCLSMIPGTPLGKAVASGKMPPPASLADQGSYYQQATRTLSAAGWHQVSNSHWARTTRERNRYNLMIKAGADTLAFGSGAGGSIGQFSYHNQSDLAAYLEQTRNDHKALGGMMVADHWQTLREKIIAGVEVGRLSWRELDATLPDLTGATSAWARLSEQWQAAGLAVHAHETLWLTTAGRFWGNNLQAHAIELLIAPLQQSRAIETGRIASDCESTIN</sequence>
<dbReference type="Pfam" id="PF04055">
    <property type="entry name" value="Radical_SAM"/>
    <property type="match status" value="1"/>
</dbReference>
<proteinExistence type="predicted"/>
<accession>A0ABS6A4F9</accession>
<evidence type="ECO:0000313" key="3">
    <source>
        <dbReference type="Proteomes" id="UP000753376"/>
    </source>
</evidence>
<feature type="domain" description="Radical SAM core" evidence="1">
    <location>
        <begin position="53"/>
        <end position="290"/>
    </location>
</feature>
<dbReference type="PROSITE" id="PS51918">
    <property type="entry name" value="RADICAL_SAM"/>
    <property type="match status" value="1"/>
</dbReference>
<keyword evidence="2" id="KW-0489">Methyltransferase</keyword>
<dbReference type="EMBL" id="JAHKPV010000001">
    <property type="protein sequence ID" value="MBU2873041.1"/>
    <property type="molecule type" value="Genomic_DNA"/>
</dbReference>
<dbReference type="NCBIfam" id="TIGR04107">
    <property type="entry name" value="rSAM_HutW"/>
    <property type="match status" value="1"/>
</dbReference>
<dbReference type="SFLD" id="SFLDF00311">
    <property type="entry name" value="heme_degradation_proteins_(Hut"/>
    <property type="match status" value="1"/>
</dbReference>
<keyword evidence="2" id="KW-0808">Transferase</keyword>
<dbReference type="CDD" id="cd01335">
    <property type="entry name" value="Radical_SAM"/>
    <property type="match status" value="1"/>
</dbReference>
<reference evidence="2 3" key="1">
    <citation type="submission" date="2021-05" db="EMBL/GenBank/DDBJ databases">
        <title>Draft genomes of bacteria isolated from model marine particles.</title>
        <authorList>
            <person name="Datta M.S."/>
            <person name="Schwartzman J.A."/>
            <person name="Enke T.N."/>
            <person name="Saavedra J."/>
            <person name="Cermak N."/>
            <person name="Cordero O.X."/>
        </authorList>
    </citation>
    <scope>NUCLEOTIDE SEQUENCE [LARGE SCALE GENOMIC DNA]</scope>
    <source>
        <strain evidence="2 3">D2M19</strain>
    </source>
</reference>
<dbReference type="RefSeq" id="WP_216006901.1">
    <property type="nucleotide sequence ID" value="NZ_JAHKPV010000001.1"/>
</dbReference>
<comment type="caution">
    <text evidence="2">The sequence shown here is derived from an EMBL/GenBank/DDBJ whole genome shotgun (WGS) entry which is preliminary data.</text>
</comment>
<dbReference type="PANTHER" id="PTHR13932:SF9">
    <property type="entry name" value="COPROPORPHYRINOGEN III OXIDASE"/>
    <property type="match status" value="1"/>
</dbReference>
<dbReference type="Proteomes" id="UP000753376">
    <property type="component" value="Unassembled WGS sequence"/>
</dbReference>
<name>A0ABS6A4F9_9GAMM</name>
<protein>
    <submittedName>
        <fullName evidence="2">Heme anaerobic degradation radical SAM methyltransferase ChuW/HutW</fullName>
    </submittedName>
</protein>
<dbReference type="GO" id="GO:0032259">
    <property type="term" value="P:methylation"/>
    <property type="evidence" value="ECO:0007669"/>
    <property type="project" value="UniProtKB-KW"/>
</dbReference>
<dbReference type="InterPro" id="IPR034505">
    <property type="entry name" value="Coproporphyrinogen-III_oxidase"/>
</dbReference>
<dbReference type="SFLD" id="SFLDG01065">
    <property type="entry name" value="anaerobic_coproporphyrinogen-I"/>
    <property type="match status" value="1"/>
</dbReference>